<dbReference type="Proteomes" id="UP001434883">
    <property type="component" value="Unassembled WGS sequence"/>
</dbReference>
<organism evidence="1 2">
    <name type="scientific">Xenoophorus captivus</name>
    <dbReference type="NCBI Taxonomy" id="1517983"/>
    <lineage>
        <taxon>Eukaryota</taxon>
        <taxon>Metazoa</taxon>
        <taxon>Chordata</taxon>
        <taxon>Craniata</taxon>
        <taxon>Vertebrata</taxon>
        <taxon>Euteleostomi</taxon>
        <taxon>Actinopterygii</taxon>
        <taxon>Neopterygii</taxon>
        <taxon>Teleostei</taxon>
        <taxon>Neoteleostei</taxon>
        <taxon>Acanthomorphata</taxon>
        <taxon>Ovalentaria</taxon>
        <taxon>Atherinomorphae</taxon>
        <taxon>Cyprinodontiformes</taxon>
        <taxon>Goodeidae</taxon>
        <taxon>Xenoophorus</taxon>
    </lineage>
</organism>
<name>A0ABV0R075_9TELE</name>
<dbReference type="EMBL" id="JAHRIN010028042">
    <property type="protein sequence ID" value="MEQ2201513.1"/>
    <property type="molecule type" value="Genomic_DNA"/>
</dbReference>
<sequence length="117" mass="13041">MQLAALRPAESITTRMLRSGDDTVTWLQAPPLHLKAPAVSGFIRKHLDQIAKSNSMSYSSEQGADLQDGLMCRYLENITSRYSTLTYFHPAVNLYVSAAKSSKSRSHPELIRLCSQI</sequence>
<accession>A0ABV0R075</accession>
<gene>
    <name evidence="1" type="ORF">XENOCAPTIV_013623</name>
</gene>
<proteinExistence type="predicted"/>
<evidence type="ECO:0000313" key="1">
    <source>
        <dbReference type="EMBL" id="MEQ2201513.1"/>
    </source>
</evidence>
<keyword evidence="2" id="KW-1185">Reference proteome</keyword>
<reference evidence="1 2" key="1">
    <citation type="submission" date="2021-06" db="EMBL/GenBank/DDBJ databases">
        <authorList>
            <person name="Palmer J.M."/>
        </authorList>
    </citation>
    <scope>NUCLEOTIDE SEQUENCE [LARGE SCALE GENOMIC DNA]</scope>
    <source>
        <strain evidence="1 2">XC_2019</strain>
        <tissue evidence="1">Muscle</tissue>
    </source>
</reference>
<comment type="caution">
    <text evidence="1">The sequence shown here is derived from an EMBL/GenBank/DDBJ whole genome shotgun (WGS) entry which is preliminary data.</text>
</comment>
<evidence type="ECO:0000313" key="2">
    <source>
        <dbReference type="Proteomes" id="UP001434883"/>
    </source>
</evidence>
<protein>
    <submittedName>
        <fullName evidence="1">Uncharacterized protein</fullName>
    </submittedName>
</protein>